<dbReference type="PANTHER" id="PTHR31591:SF1">
    <property type="entry name" value="UPF0613 PROTEIN PB24D3.06C"/>
    <property type="match status" value="1"/>
</dbReference>
<accession>A0A316YZG2</accession>
<feature type="region of interest" description="Disordered" evidence="1">
    <location>
        <begin position="379"/>
        <end position="419"/>
    </location>
</feature>
<dbReference type="RefSeq" id="XP_025594811.1">
    <property type="nucleotide sequence ID" value="XM_025743615.1"/>
</dbReference>
<dbReference type="GeneID" id="37271159"/>
<proteinExistence type="predicted"/>
<reference evidence="3 4" key="1">
    <citation type="journal article" date="2018" name="Mol. Biol. Evol.">
        <title>Broad Genomic Sampling Reveals a Smut Pathogenic Ancestry of the Fungal Clade Ustilaginomycotina.</title>
        <authorList>
            <person name="Kijpornyongpan T."/>
            <person name="Mondo S.J."/>
            <person name="Barry K."/>
            <person name="Sandor L."/>
            <person name="Lee J."/>
            <person name="Lipzen A."/>
            <person name="Pangilinan J."/>
            <person name="LaButti K."/>
            <person name="Hainaut M."/>
            <person name="Henrissat B."/>
            <person name="Grigoriev I.V."/>
            <person name="Spatafora J.W."/>
            <person name="Aime M.C."/>
        </authorList>
    </citation>
    <scope>NUCLEOTIDE SEQUENCE [LARGE SCALE GENOMIC DNA]</scope>
    <source>
        <strain evidence="3 4">MCA 4186</strain>
    </source>
</reference>
<dbReference type="AlphaFoldDB" id="A0A316YZG2"/>
<keyword evidence="4" id="KW-1185">Reference proteome</keyword>
<dbReference type="EMBL" id="KZ819311">
    <property type="protein sequence ID" value="PWN94532.1"/>
    <property type="molecule type" value="Genomic_DNA"/>
</dbReference>
<evidence type="ECO:0000259" key="2">
    <source>
        <dbReference type="Pfam" id="PF17733"/>
    </source>
</evidence>
<evidence type="ECO:0000313" key="4">
    <source>
        <dbReference type="Proteomes" id="UP000245946"/>
    </source>
</evidence>
<protein>
    <submittedName>
        <fullName evidence="3">DUF1749-domain-containing protein</fullName>
    </submittedName>
</protein>
<dbReference type="InterPro" id="IPR029058">
    <property type="entry name" value="AB_hydrolase_fold"/>
</dbReference>
<sequence length="419" mass="44195">MSQPPLPPLPWALSTYASPALTMLDSSPGLPHALVVLPGLTDTLGSLPYTDALVRALHPLGVAVVLPQLSSGLGGWGVASVEADAREAAAAVAALRARGRRAVFLLGHSTGCQDIMAFLSAPRAPECAVQGAVLQAPCSDRLDWEEGSDDEAAQAQLEEATRLVRAGQGSTLLPRAVAAPRPAHAVGRTGSEPMGANGANITEPPMTAYRYWSLYAPGGDDDYFSGDLPESSQRAIWQRALEGLRRQWKDEAEVPGRPELLALCGDEDEYMHAPYLAGAVVSQWNGLALSAPDAAFAAMVVPAANHKVDAAAAQQHVVHAVCNLVRRVLAQPELPALESLTLSDAQREGHKGEHPQSFDAIVELITTGRADAIPGIRQIPSKISDAPPSEAVLARPLKPWERPQDDSAQEPHHAGAPAM</sequence>
<dbReference type="Gene3D" id="3.40.50.1820">
    <property type="entry name" value="alpha/beta hydrolase"/>
    <property type="match status" value="1"/>
</dbReference>
<dbReference type="InterPro" id="IPR013744">
    <property type="entry name" value="SidJ"/>
</dbReference>
<dbReference type="Proteomes" id="UP000245946">
    <property type="component" value="Unassembled WGS sequence"/>
</dbReference>
<feature type="compositionally biased region" description="Basic and acidic residues" evidence="1">
    <location>
        <begin position="398"/>
        <end position="413"/>
    </location>
</feature>
<dbReference type="Pfam" id="PF17733">
    <property type="entry name" value="KPWE_dom"/>
    <property type="match status" value="1"/>
</dbReference>
<gene>
    <name evidence="3" type="ORF">FA09DRAFT_332834</name>
</gene>
<name>A0A316YZG2_9BASI</name>
<dbReference type="Pfam" id="PF08538">
    <property type="entry name" value="DUF1749"/>
    <property type="match status" value="1"/>
</dbReference>
<evidence type="ECO:0000313" key="3">
    <source>
        <dbReference type="EMBL" id="PWN94532.1"/>
    </source>
</evidence>
<dbReference type="InterPro" id="IPR040554">
    <property type="entry name" value="KPWE_PEX14_dom"/>
</dbReference>
<dbReference type="SUPFAM" id="SSF53474">
    <property type="entry name" value="alpha/beta-Hydrolases"/>
    <property type="match status" value="1"/>
</dbReference>
<organism evidence="3 4">
    <name type="scientific">Tilletiopsis washingtonensis</name>
    <dbReference type="NCBI Taxonomy" id="58919"/>
    <lineage>
        <taxon>Eukaryota</taxon>
        <taxon>Fungi</taxon>
        <taxon>Dikarya</taxon>
        <taxon>Basidiomycota</taxon>
        <taxon>Ustilaginomycotina</taxon>
        <taxon>Exobasidiomycetes</taxon>
        <taxon>Entylomatales</taxon>
        <taxon>Entylomatales incertae sedis</taxon>
        <taxon>Tilletiopsis</taxon>
    </lineage>
</organism>
<dbReference type="PANTHER" id="PTHR31591">
    <property type="entry name" value="UPF0613 PROTEIN PB24D3.06C"/>
    <property type="match status" value="1"/>
</dbReference>
<feature type="region of interest" description="Disordered" evidence="1">
    <location>
        <begin position="178"/>
        <end position="198"/>
    </location>
</feature>
<evidence type="ECO:0000256" key="1">
    <source>
        <dbReference type="SAM" id="MobiDB-lite"/>
    </source>
</evidence>
<feature type="domain" description="Peroxisomal membrane protein PEX14-like KPWE" evidence="2">
    <location>
        <begin position="354"/>
        <end position="402"/>
    </location>
</feature>
<dbReference type="OrthoDB" id="10034502at2759"/>